<dbReference type="EMBL" id="ANIY01003766">
    <property type="protein sequence ID" value="ETP33420.1"/>
    <property type="molecule type" value="Genomic_DNA"/>
</dbReference>
<gene>
    <name evidence="2" type="ORF">F442_18074</name>
</gene>
<dbReference type="PANTHER" id="PTHR31569:SF4">
    <property type="entry name" value="SWIM-TYPE DOMAIN-CONTAINING PROTEIN"/>
    <property type="match status" value="1"/>
</dbReference>
<evidence type="ECO:0000313" key="2">
    <source>
        <dbReference type="EMBL" id="ETP33420.1"/>
    </source>
</evidence>
<name>W2YEF5_PHYNI</name>
<evidence type="ECO:0000313" key="3">
    <source>
        <dbReference type="Proteomes" id="UP000018948"/>
    </source>
</evidence>
<organism evidence="2 3">
    <name type="scientific">Phytophthora nicotianae P10297</name>
    <dbReference type="NCBI Taxonomy" id="1317064"/>
    <lineage>
        <taxon>Eukaryota</taxon>
        <taxon>Sar</taxon>
        <taxon>Stramenopiles</taxon>
        <taxon>Oomycota</taxon>
        <taxon>Peronosporomycetes</taxon>
        <taxon>Peronosporales</taxon>
        <taxon>Peronosporaceae</taxon>
        <taxon>Phytophthora</taxon>
    </lineage>
</organism>
<sequence>MSSSSDSEGKVSVVAAPLEKTEFVSWKGLEDYLRAYERSAYQINACGQVVDGREPTFTLRITSSRLEHNHPLNKRFFNQYPHNRTALEPEVVTTVNALRKAGAKEENILVYIHDNSTCNPTLQDVHNLVGKLKKQEHTANTSAKRLKQWMVEFSEQTDATHGTNLSKYKVFSIMTHDAFDNEQFVRHAIMRNERTSTLLTALEEFEGDNRVKRILINKGIMELGVLKTAFPATRSALPVSCD</sequence>
<protein>
    <recommendedName>
        <fullName evidence="1">ZSWIM1/3 RNaseH-like domain-containing protein</fullName>
    </recommendedName>
</protein>
<evidence type="ECO:0000259" key="1">
    <source>
        <dbReference type="Pfam" id="PF21056"/>
    </source>
</evidence>
<comment type="caution">
    <text evidence="2">The sequence shown here is derived from an EMBL/GenBank/DDBJ whole genome shotgun (WGS) entry which is preliminary data.</text>
</comment>
<dbReference type="PANTHER" id="PTHR31569">
    <property type="entry name" value="SWIM-TYPE DOMAIN-CONTAINING PROTEIN"/>
    <property type="match status" value="1"/>
</dbReference>
<accession>W2YEF5</accession>
<dbReference type="AlphaFoldDB" id="W2YEF5"/>
<dbReference type="InterPro" id="IPR052579">
    <property type="entry name" value="Zinc_finger_SWIM"/>
</dbReference>
<feature type="domain" description="ZSWIM1/3 RNaseH-like" evidence="1">
    <location>
        <begin position="138"/>
        <end position="234"/>
    </location>
</feature>
<dbReference type="InterPro" id="IPR048324">
    <property type="entry name" value="ZSWIM1-3_RNaseH-like"/>
</dbReference>
<reference evidence="2 3" key="1">
    <citation type="submission" date="2013-11" db="EMBL/GenBank/DDBJ databases">
        <title>The Genome Sequence of Phytophthora parasitica P10297.</title>
        <authorList>
            <consortium name="The Broad Institute Genomics Platform"/>
            <person name="Russ C."/>
            <person name="Tyler B."/>
            <person name="Panabieres F."/>
            <person name="Shan W."/>
            <person name="Tripathy S."/>
            <person name="Grunwald N."/>
            <person name="Machado M."/>
            <person name="Johnson C.S."/>
            <person name="Walker B."/>
            <person name="Young S.K."/>
            <person name="Zeng Q."/>
            <person name="Gargeya S."/>
            <person name="Fitzgerald M."/>
            <person name="Haas B."/>
            <person name="Abouelleil A."/>
            <person name="Allen A.W."/>
            <person name="Alvarado L."/>
            <person name="Arachchi H.M."/>
            <person name="Berlin A.M."/>
            <person name="Chapman S.B."/>
            <person name="Gainer-Dewar J."/>
            <person name="Goldberg J."/>
            <person name="Griggs A."/>
            <person name="Gujja S."/>
            <person name="Hansen M."/>
            <person name="Howarth C."/>
            <person name="Imamovic A."/>
            <person name="Ireland A."/>
            <person name="Larimer J."/>
            <person name="McCowan C."/>
            <person name="Murphy C."/>
            <person name="Pearson M."/>
            <person name="Poon T.W."/>
            <person name="Priest M."/>
            <person name="Roberts A."/>
            <person name="Saif S."/>
            <person name="Shea T."/>
            <person name="Sisk P."/>
            <person name="Sykes S."/>
            <person name="Wortman J."/>
            <person name="Nusbaum C."/>
            <person name="Birren B."/>
        </authorList>
    </citation>
    <scope>NUCLEOTIDE SEQUENCE [LARGE SCALE GENOMIC DNA]</scope>
    <source>
        <strain evidence="2 3">P10297</strain>
    </source>
</reference>
<dbReference type="Proteomes" id="UP000018948">
    <property type="component" value="Unassembled WGS sequence"/>
</dbReference>
<proteinExistence type="predicted"/>
<dbReference type="Pfam" id="PF21056">
    <property type="entry name" value="ZSWIM1-3_RNaseH-like"/>
    <property type="match status" value="1"/>
</dbReference>